<organism evidence="3">
    <name type="scientific">Siphoviridae sp. ctDuC3</name>
    <dbReference type="NCBI Taxonomy" id="2827563"/>
    <lineage>
        <taxon>Viruses</taxon>
        <taxon>Duplodnaviria</taxon>
        <taxon>Heunggongvirae</taxon>
        <taxon>Uroviricota</taxon>
        <taxon>Caudoviricetes</taxon>
    </lineage>
</organism>
<reference evidence="3" key="1">
    <citation type="journal article" date="2021" name="Proc. Natl. Acad. Sci. U.S.A.">
        <title>A Catalog of Tens of Thousands of Viruses from Human Metagenomes Reveals Hidden Associations with Chronic Diseases.</title>
        <authorList>
            <person name="Tisza M.J."/>
            <person name="Buck C.B."/>
        </authorList>
    </citation>
    <scope>NUCLEOTIDE SEQUENCE</scope>
    <source>
        <strain evidence="3">CtDuC3</strain>
    </source>
</reference>
<accession>A0A8S5LMG2</accession>
<keyword evidence="1" id="KW-0175">Coiled coil</keyword>
<evidence type="ECO:0000256" key="1">
    <source>
        <dbReference type="SAM" id="Coils"/>
    </source>
</evidence>
<proteinExistence type="predicted"/>
<dbReference type="EMBL" id="BK015879">
    <property type="protein sequence ID" value="DAD71261.1"/>
    <property type="molecule type" value="Genomic_DNA"/>
</dbReference>
<feature type="coiled-coil region" evidence="1">
    <location>
        <begin position="39"/>
        <end position="96"/>
    </location>
</feature>
<sequence length="184" mass="20827">MEENANVEEVQETESRTYTQEEVEKLLQSEADKRVTAALKKAERKQEAAVKEAARLAKMDEEQRYQYELEQREKAIAAKERELALAENKAAAATVLSNRGLSAELVNLVVAEDADVMNANISLLEKAFKQSVKNEVEKRLASTTPKKNLPMDNAITQESFRHMSLAQQVEIFNNQPELYKSLTQ</sequence>
<feature type="region of interest" description="Disordered" evidence="2">
    <location>
        <begin position="1"/>
        <end position="24"/>
    </location>
</feature>
<dbReference type="InterPro" id="IPR025580">
    <property type="entry name" value="Gp46"/>
</dbReference>
<feature type="compositionally biased region" description="Acidic residues" evidence="2">
    <location>
        <begin position="1"/>
        <end position="12"/>
    </location>
</feature>
<protein>
    <submittedName>
        <fullName evidence="3">Capsid scaffolding protein</fullName>
    </submittedName>
</protein>
<evidence type="ECO:0000313" key="3">
    <source>
        <dbReference type="EMBL" id="DAD71261.1"/>
    </source>
</evidence>
<dbReference type="Pfam" id="PF14265">
    <property type="entry name" value="DUF4355"/>
    <property type="match status" value="1"/>
</dbReference>
<name>A0A8S5LMG2_9CAUD</name>
<evidence type="ECO:0000256" key="2">
    <source>
        <dbReference type="SAM" id="MobiDB-lite"/>
    </source>
</evidence>